<dbReference type="Gene3D" id="3.10.129.10">
    <property type="entry name" value="Hotdog Thioesterase"/>
    <property type="match status" value="1"/>
</dbReference>
<sequence length="147" mass="15239">MRTGGAGFRGVTDDLMRLVSEAMPLVATLGIRPKVIAADETVLTMEWRPEVCTTAGIMHGGALMALADTAGAACAFARLVESAPGAGTSTIESNTHFFAAVRGGTVTATSRPLHSGRSTIVVQTDLRDDSGRLVAQTTQTQAVLAPR</sequence>
<dbReference type="Proteomes" id="UP001428817">
    <property type="component" value="Unassembled WGS sequence"/>
</dbReference>
<gene>
    <name evidence="4" type="ORF">GCM10023321_00170</name>
</gene>
<dbReference type="PANTHER" id="PTHR21660:SF1">
    <property type="entry name" value="ACYL-COENZYME A THIOESTERASE 13"/>
    <property type="match status" value="1"/>
</dbReference>
<reference evidence="5" key="1">
    <citation type="journal article" date="2019" name="Int. J. Syst. Evol. Microbiol.">
        <title>The Global Catalogue of Microorganisms (GCM) 10K type strain sequencing project: providing services to taxonomists for standard genome sequencing and annotation.</title>
        <authorList>
            <consortium name="The Broad Institute Genomics Platform"/>
            <consortium name="The Broad Institute Genome Sequencing Center for Infectious Disease"/>
            <person name="Wu L."/>
            <person name="Ma J."/>
        </authorList>
    </citation>
    <scope>NUCLEOTIDE SEQUENCE [LARGE SCALE GENOMIC DNA]</scope>
    <source>
        <strain evidence="5">JCM 18303</strain>
    </source>
</reference>
<proteinExistence type="inferred from homology"/>
<evidence type="ECO:0000313" key="4">
    <source>
        <dbReference type="EMBL" id="GAA5144245.1"/>
    </source>
</evidence>
<feature type="domain" description="Thioesterase" evidence="3">
    <location>
        <begin position="56"/>
        <end position="135"/>
    </location>
</feature>
<evidence type="ECO:0000256" key="2">
    <source>
        <dbReference type="ARBA" id="ARBA00022801"/>
    </source>
</evidence>
<organism evidence="4 5">
    <name type="scientific">Pseudonocardia eucalypti</name>
    <dbReference type="NCBI Taxonomy" id="648755"/>
    <lineage>
        <taxon>Bacteria</taxon>
        <taxon>Bacillati</taxon>
        <taxon>Actinomycetota</taxon>
        <taxon>Actinomycetes</taxon>
        <taxon>Pseudonocardiales</taxon>
        <taxon>Pseudonocardiaceae</taxon>
        <taxon>Pseudonocardia</taxon>
    </lineage>
</organism>
<accession>A0ABP9PDZ5</accession>
<comment type="similarity">
    <text evidence="1">Belongs to the thioesterase PaaI family.</text>
</comment>
<dbReference type="InterPro" id="IPR006683">
    <property type="entry name" value="Thioestr_dom"/>
</dbReference>
<comment type="caution">
    <text evidence="4">The sequence shown here is derived from an EMBL/GenBank/DDBJ whole genome shotgun (WGS) entry which is preliminary data.</text>
</comment>
<keyword evidence="5" id="KW-1185">Reference proteome</keyword>
<protein>
    <submittedName>
        <fullName evidence="4">PaaI family thioesterase</fullName>
    </submittedName>
</protein>
<dbReference type="CDD" id="cd03443">
    <property type="entry name" value="PaaI_thioesterase"/>
    <property type="match status" value="1"/>
</dbReference>
<dbReference type="InterPro" id="IPR029069">
    <property type="entry name" value="HotDog_dom_sf"/>
</dbReference>
<dbReference type="PANTHER" id="PTHR21660">
    <property type="entry name" value="THIOESTERASE SUPERFAMILY MEMBER-RELATED"/>
    <property type="match status" value="1"/>
</dbReference>
<evidence type="ECO:0000256" key="1">
    <source>
        <dbReference type="ARBA" id="ARBA00008324"/>
    </source>
</evidence>
<name>A0ABP9PDZ5_9PSEU</name>
<dbReference type="InterPro" id="IPR003736">
    <property type="entry name" value="PAAI_dom"/>
</dbReference>
<dbReference type="SUPFAM" id="SSF54637">
    <property type="entry name" value="Thioesterase/thiol ester dehydrase-isomerase"/>
    <property type="match status" value="1"/>
</dbReference>
<dbReference type="NCBIfam" id="TIGR00369">
    <property type="entry name" value="unchar_dom_1"/>
    <property type="match status" value="1"/>
</dbReference>
<dbReference type="EMBL" id="BAABJP010000001">
    <property type="protein sequence ID" value="GAA5144245.1"/>
    <property type="molecule type" value="Genomic_DNA"/>
</dbReference>
<evidence type="ECO:0000259" key="3">
    <source>
        <dbReference type="Pfam" id="PF03061"/>
    </source>
</evidence>
<evidence type="ECO:0000313" key="5">
    <source>
        <dbReference type="Proteomes" id="UP001428817"/>
    </source>
</evidence>
<dbReference type="InterPro" id="IPR039298">
    <property type="entry name" value="ACOT13"/>
</dbReference>
<dbReference type="Pfam" id="PF03061">
    <property type="entry name" value="4HBT"/>
    <property type="match status" value="1"/>
</dbReference>
<keyword evidence="2" id="KW-0378">Hydrolase</keyword>